<reference evidence="3 4" key="1">
    <citation type="submission" date="2023-08" db="EMBL/GenBank/DDBJ databases">
        <title>Black Yeasts Isolated from many extreme environments.</title>
        <authorList>
            <person name="Coleine C."/>
            <person name="Stajich J.E."/>
            <person name="Selbmann L."/>
        </authorList>
    </citation>
    <scope>NUCLEOTIDE SEQUENCE [LARGE SCALE GENOMIC DNA]</scope>
    <source>
        <strain evidence="3 4">CCFEE 5792</strain>
    </source>
</reference>
<keyword evidence="2" id="KW-0732">Signal</keyword>
<dbReference type="AlphaFoldDB" id="A0AAV9MZK3"/>
<feature type="signal peptide" evidence="2">
    <location>
        <begin position="1"/>
        <end position="20"/>
    </location>
</feature>
<proteinExistence type="predicted"/>
<feature type="region of interest" description="Disordered" evidence="1">
    <location>
        <begin position="23"/>
        <end position="74"/>
    </location>
</feature>
<gene>
    <name evidence="3" type="ORF">LTR84_007261</name>
</gene>
<dbReference type="EMBL" id="JAVRRD010000028">
    <property type="protein sequence ID" value="KAK5046907.1"/>
    <property type="molecule type" value="Genomic_DNA"/>
</dbReference>
<name>A0AAV9MZK3_9EURO</name>
<evidence type="ECO:0000256" key="2">
    <source>
        <dbReference type="SAM" id="SignalP"/>
    </source>
</evidence>
<keyword evidence="4" id="KW-1185">Reference proteome</keyword>
<evidence type="ECO:0000313" key="3">
    <source>
        <dbReference type="EMBL" id="KAK5046907.1"/>
    </source>
</evidence>
<feature type="compositionally biased region" description="Low complexity" evidence="1">
    <location>
        <begin position="39"/>
        <end position="69"/>
    </location>
</feature>
<comment type="caution">
    <text evidence="3">The sequence shown here is derived from an EMBL/GenBank/DDBJ whole genome shotgun (WGS) entry which is preliminary data.</text>
</comment>
<evidence type="ECO:0008006" key="5">
    <source>
        <dbReference type="Google" id="ProtNLM"/>
    </source>
</evidence>
<evidence type="ECO:0000256" key="1">
    <source>
        <dbReference type="SAM" id="MobiDB-lite"/>
    </source>
</evidence>
<dbReference type="GeneID" id="89975427"/>
<dbReference type="RefSeq" id="XP_064702480.1">
    <property type="nucleotide sequence ID" value="XM_064850814.1"/>
</dbReference>
<feature type="chain" id="PRO_5043451776" description="Hydrophobin" evidence="2">
    <location>
        <begin position="21"/>
        <end position="191"/>
    </location>
</feature>
<evidence type="ECO:0000313" key="4">
    <source>
        <dbReference type="Proteomes" id="UP001358417"/>
    </source>
</evidence>
<protein>
    <recommendedName>
        <fullName evidence="5">Hydrophobin</fullName>
    </recommendedName>
</protein>
<organism evidence="3 4">
    <name type="scientific">Exophiala bonariae</name>
    <dbReference type="NCBI Taxonomy" id="1690606"/>
    <lineage>
        <taxon>Eukaryota</taxon>
        <taxon>Fungi</taxon>
        <taxon>Dikarya</taxon>
        <taxon>Ascomycota</taxon>
        <taxon>Pezizomycotina</taxon>
        <taxon>Eurotiomycetes</taxon>
        <taxon>Chaetothyriomycetidae</taxon>
        <taxon>Chaetothyriales</taxon>
        <taxon>Herpotrichiellaceae</taxon>
        <taxon>Exophiala</taxon>
    </lineage>
</organism>
<accession>A0AAV9MZK3</accession>
<dbReference type="Proteomes" id="UP001358417">
    <property type="component" value="Unassembled WGS sequence"/>
</dbReference>
<feature type="compositionally biased region" description="Gly residues" evidence="1">
    <location>
        <begin position="23"/>
        <end position="38"/>
    </location>
</feature>
<sequence>MRFALIYLLAVVLPAVPAFAQRGGGGGQGGEGGRGGRPGRPNGNPPNTLVTVARPPPAATAAPAPAPAAGGNGGNTGGGNAGAVSAALIPPFGVTAGVKSSDGTANCVGINNINIPCDCPPSLNTFVGAVSDSVARGAAFPTGNSVADQLTRLQTCIVTLQNFKGGPGSGVGCPAVSTTWKALQAQLQGQA</sequence>